<comment type="caution">
    <text evidence="2">The sequence shown here is derived from an EMBL/GenBank/DDBJ whole genome shotgun (WGS) entry which is preliminary data.</text>
</comment>
<dbReference type="AlphaFoldDB" id="A0A511XKF2"/>
<evidence type="ECO:0000313" key="2">
    <source>
        <dbReference type="EMBL" id="GEN63419.1"/>
    </source>
</evidence>
<evidence type="ECO:0008006" key="4">
    <source>
        <dbReference type="Google" id="ProtNLM"/>
    </source>
</evidence>
<dbReference type="Proteomes" id="UP000321746">
    <property type="component" value="Unassembled WGS sequence"/>
</dbReference>
<dbReference type="EMBL" id="BJYG01000020">
    <property type="protein sequence ID" value="GEN63419.1"/>
    <property type="molecule type" value="Genomic_DNA"/>
</dbReference>
<name>A0A511XKF2_9PROT</name>
<proteinExistence type="predicted"/>
<dbReference type="OrthoDB" id="7223779at2"/>
<keyword evidence="3" id="KW-1185">Reference proteome</keyword>
<gene>
    <name evidence="2" type="ORF">AOE01nite_16430</name>
</gene>
<feature type="chain" id="PRO_5022096570" description="Phytase-like domain-containing protein" evidence="1">
    <location>
        <begin position="33"/>
        <end position="340"/>
    </location>
</feature>
<dbReference type="PROSITE" id="PS51257">
    <property type="entry name" value="PROKAR_LIPOPROTEIN"/>
    <property type="match status" value="1"/>
</dbReference>
<evidence type="ECO:0000256" key="1">
    <source>
        <dbReference type="SAM" id="SignalP"/>
    </source>
</evidence>
<feature type="signal peptide" evidence="1">
    <location>
        <begin position="1"/>
        <end position="32"/>
    </location>
</feature>
<accession>A0A511XKF2</accession>
<sequence>MRDFLFFRRLAAGKIGWSVIAVALSCGAGAHADQPVSSCIDGTAIVPLLGGSGDSPIIPVKIGGASAAMYLSPALKRVFVRDYDDIWFPPGAAEPLRAQDENIVVTERTVIDSLEIGGLSLSQVPASLLNGEAHHNAGGLPVIGLIGRDILRHAELLLDVPHGKLALFRWNPKKECGETPAAIFSGEVYDVPMDDGVSIQVRTGAVSRRLRLDPDLAISVMPRSDAHDAGVSDEMLARDQHETIRYESILRGQRHRFGAVGIGTDTLTAFDFLVQDTIRGGALGENFFEGVVALFDFPHGRFIFQPTDDRNTAPVLHLHFDQSRLGYASVHEARGKSGGR</sequence>
<reference evidence="2 3" key="1">
    <citation type="submission" date="2019-07" db="EMBL/GenBank/DDBJ databases">
        <title>Whole genome shotgun sequence of Acetobacter oeni NBRC 105207.</title>
        <authorList>
            <person name="Hosoyama A."/>
            <person name="Uohara A."/>
            <person name="Ohji S."/>
            <person name="Ichikawa N."/>
        </authorList>
    </citation>
    <scope>NUCLEOTIDE SEQUENCE [LARGE SCALE GENOMIC DNA]</scope>
    <source>
        <strain evidence="2 3">NBRC 105207</strain>
    </source>
</reference>
<dbReference type="RefSeq" id="WP_146887963.1">
    <property type="nucleotide sequence ID" value="NZ_BJYG01000020.1"/>
</dbReference>
<evidence type="ECO:0000313" key="3">
    <source>
        <dbReference type="Proteomes" id="UP000321746"/>
    </source>
</evidence>
<organism evidence="2 3">
    <name type="scientific">Acetobacter oeni</name>
    <dbReference type="NCBI Taxonomy" id="304077"/>
    <lineage>
        <taxon>Bacteria</taxon>
        <taxon>Pseudomonadati</taxon>
        <taxon>Pseudomonadota</taxon>
        <taxon>Alphaproteobacteria</taxon>
        <taxon>Acetobacterales</taxon>
        <taxon>Acetobacteraceae</taxon>
        <taxon>Acetobacter</taxon>
    </lineage>
</organism>
<keyword evidence="1" id="KW-0732">Signal</keyword>
<protein>
    <recommendedName>
        <fullName evidence="4">Phytase-like domain-containing protein</fullName>
    </recommendedName>
</protein>